<evidence type="ECO:0000313" key="5">
    <source>
        <dbReference type="EMBL" id="SFM64721.1"/>
    </source>
</evidence>
<feature type="binding site" evidence="2">
    <location>
        <position position="221"/>
    </location>
    <ligand>
        <name>Mg(2+)</name>
        <dbReference type="ChEBI" id="CHEBI:18420"/>
        <label>5</label>
    </ligand>
</feature>
<keyword evidence="1 2" id="KW-0784">Thiamine biosynthesis</keyword>
<accession>A0A1I4SK17</accession>
<dbReference type="EMBL" id="FOUI01000010">
    <property type="protein sequence ID" value="SFM64721.1"/>
    <property type="molecule type" value="Genomic_DNA"/>
</dbReference>
<dbReference type="InterPro" id="IPR006283">
    <property type="entry name" value="ThiL-like"/>
</dbReference>
<gene>
    <name evidence="2" type="primary">thiL</name>
    <name evidence="5" type="ORF">SAMN05216217_11077</name>
</gene>
<keyword evidence="2" id="KW-0808">Transferase</keyword>
<comment type="function">
    <text evidence="2">Catalyzes the ATP-dependent phosphorylation of thiamine-monophosphate (TMP) to form thiamine-pyrophosphate (TPP), the active form of vitamin B1.</text>
</comment>
<feature type="binding site" evidence="2">
    <location>
        <position position="79"/>
    </location>
    <ligand>
        <name>Mg(2+)</name>
        <dbReference type="ChEBI" id="CHEBI:18420"/>
        <label>2</label>
    </ligand>
</feature>
<dbReference type="HAMAP" id="MF_02128">
    <property type="entry name" value="TMP_kinase"/>
    <property type="match status" value="1"/>
</dbReference>
<keyword evidence="2" id="KW-0067">ATP-binding</keyword>
<evidence type="ECO:0000259" key="4">
    <source>
        <dbReference type="Pfam" id="PF02769"/>
    </source>
</evidence>
<feature type="binding site" evidence="2">
    <location>
        <position position="34"/>
    </location>
    <ligand>
        <name>Mg(2+)</name>
        <dbReference type="ChEBI" id="CHEBI:18420"/>
        <label>3</label>
    </ligand>
</feature>
<feature type="binding site" evidence="2">
    <location>
        <position position="268"/>
    </location>
    <ligand>
        <name>substrate</name>
    </ligand>
</feature>
<dbReference type="NCBIfam" id="TIGR01379">
    <property type="entry name" value="thiL"/>
    <property type="match status" value="1"/>
</dbReference>
<keyword evidence="2 5" id="KW-0418">Kinase</keyword>
<feature type="domain" description="PurM-like N-terminal" evidence="3">
    <location>
        <begin position="32"/>
        <end position="142"/>
    </location>
</feature>
<feature type="binding site" evidence="2">
    <location>
        <position position="58"/>
    </location>
    <ligand>
        <name>substrate</name>
    </ligand>
</feature>
<comment type="catalytic activity">
    <reaction evidence="2">
        <text>thiamine phosphate + ATP = thiamine diphosphate + ADP</text>
        <dbReference type="Rhea" id="RHEA:15913"/>
        <dbReference type="ChEBI" id="CHEBI:30616"/>
        <dbReference type="ChEBI" id="CHEBI:37575"/>
        <dbReference type="ChEBI" id="CHEBI:58937"/>
        <dbReference type="ChEBI" id="CHEBI:456216"/>
        <dbReference type="EC" id="2.7.4.16"/>
    </reaction>
</comment>
<feature type="binding site" evidence="2">
    <location>
        <position position="319"/>
    </location>
    <ligand>
        <name>substrate</name>
    </ligand>
</feature>
<dbReference type="PANTHER" id="PTHR30270">
    <property type="entry name" value="THIAMINE-MONOPHOSPHATE KINASE"/>
    <property type="match status" value="1"/>
</dbReference>
<proteinExistence type="inferred from homology"/>
<dbReference type="GO" id="GO:0000287">
    <property type="term" value="F:magnesium ion binding"/>
    <property type="evidence" value="ECO:0007669"/>
    <property type="project" value="UniProtKB-UniRule"/>
</dbReference>
<dbReference type="STRING" id="1720063.SAMN05216217_11077"/>
<comment type="caution">
    <text evidence="2">Lacks conserved residue(s) required for the propagation of feature annotation.</text>
</comment>
<keyword evidence="2" id="KW-0479">Metal-binding</keyword>
<dbReference type="PIRSF" id="PIRSF005303">
    <property type="entry name" value="Thiam_monoph_kin"/>
    <property type="match status" value="1"/>
</dbReference>
<organism evidence="5 6">
    <name type="scientific">Halopseudomonas yangmingensis</name>
    <dbReference type="NCBI Taxonomy" id="1720063"/>
    <lineage>
        <taxon>Bacteria</taxon>
        <taxon>Pseudomonadati</taxon>
        <taxon>Pseudomonadota</taxon>
        <taxon>Gammaproteobacteria</taxon>
        <taxon>Pseudomonadales</taxon>
        <taxon>Pseudomonadaceae</taxon>
        <taxon>Halopseudomonas</taxon>
    </lineage>
</organism>
<dbReference type="CDD" id="cd02194">
    <property type="entry name" value="ThiL"/>
    <property type="match status" value="1"/>
</dbReference>
<dbReference type="Gene3D" id="3.90.650.10">
    <property type="entry name" value="PurM-like C-terminal domain"/>
    <property type="match status" value="1"/>
</dbReference>
<dbReference type="InterPro" id="IPR016188">
    <property type="entry name" value="PurM-like_N"/>
</dbReference>
<reference evidence="6" key="1">
    <citation type="submission" date="2016-10" db="EMBL/GenBank/DDBJ databases">
        <authorList>
            <person name="Varghese N."/>
            <person name="Submissions S."/>
        </authorList>
    </citation>
    <scope>NUCLEOTIDE SEQUENCE [LARGE SCALE GENOMIC DNA]</scope>
    <source>
        <strain evidence="6">DSM 24213</strain>
    </source>
</reference>
<dbReference type="Pfam" id="PF00586">
    <property type="entry name" value="AIRS"/>
    <property type="match status" value="1"/>
</dbReference>
<evidence type="ECO:0000259" key="3">
    <source>
        <dbReference type="Pfam" id="PF00586"/>
    </source>
</evidence>
<feature type="binding site" evidence="2">
    <location>
        <position position="126"/>
    </location>
    <ligand>
        <name>Mg(2+)</name>
        <dbReference type="ChEBI" id="CHEBI:18420"/>
        <label>1</label>
    </ligand>
</feature>
<feature type="binding site" evidence="2">
    <location>
        <position position="51"/>
    </location>
    <ligand>
        <name>Mg(2+)</name>
        <dbReference type="ChEBI" id="CHEBI:18420"/>
        <label>2</label>
    </ligand>
</feature>
<dbReference type="GO" id="GO:0005524">
    <property type="term" value="F:ATP binding"/>
    <property type="evidence" value="ECO:0007669"/>
    <property type="project" value="UniProtKB-UniRule"/>
</dbReference>
<dbReference type="EC" id="2.7.4.16" evidence="2"/>
<keyword evidence="6" id="KW-1185">Reference proteome</keyword>
<dbReference type="SUPFAM" id="SSF55326">
    <property type="entry name" value="PurM N-terminal domain-like"/>
    <property type="match status" value="1"/>
</dbReference>
<dbReference type="UniPathway" id="UPA00060">
    <property type="reaction ID" value="UER00142"/>
</dbReference>
<feature type="binding site" evidence="2">
    <location>
        <begin position="125"/>
        <end position="126"/>
    </location>
    <ligand>
        <name>ATP</name>
        <dbReference type="ChEBI" id="CHEBI:30616"/>
    </ligand>
</feature>
<comment type="miscellaneous">
    <text evidence="2">Reaction mechanism of ThiL seems to utilize a direct, inline transfer of the gamma-phosphate of ATP to TMP rather than a phosphorylated enzyme intermediate.</text>
</comment>
<dbReference type="SUPFAM" id="SSF56042">
    <property type="entry name" value="PurM C-terminal domain-like"/>
    <property type="match status" value="1"/>
</dbReference>
<feature type="binding site" evidence="2">
    <location>
        <position position="150"/>
    </location>
    <ligand>
        <name>ATP</name>
        <dbReference type="ChEBI" id="CHEBI:30616"/>
    </ligand>
</feature>
<dbReference type="InterPro" id="IPR036921">
    <property type="entry name" value="PurM-like_N_sf"/>
</dbReference>
<feature type="binding site" evidence="2">
    <location>
        <position position="218"/>
    </location>
    <ligand>
        <name>Mg(2+)</name>
        <dbReference type="ChEBI" id="CHEBI:18420"/>
        <label>3</label>
    </ligand>
</feature>
<dbReference type="Pfam" id="PF02769">
    <property type="entry name" value="AIRS_C"/>
    <property type="match status" value="1"/>
</dbReference>
<feature type="binding site" evidence="2">
    <location>
        <position position="79"/>
    </location>
    <ligand>
        <name>Mg(2+)</name>
        <dbReference type="ChEBI" id="CHEBI:18420"/>
        <label>4</label>
    </ligand>
</feature>
<comment type="similarity">
    <text evidence="2">Belongs to the thiamine-monophosphate kinase family.</text>
</comment>
<dbReference type="GO" id="GO:0009228">
    <property type="term" value="P:thiamine biosynthetic process"/>
    <property type="evidence" value="ECO:0007669"/>
    <property type="project" value="UniProtKB-KW"/>
</dbReference>
<keyword evidence="2" id="KW-0547">Nucleotide-binding</keyword>
<evidence type="ECO:0000256" key="1">
    <source>
        <dbReference type="ARBA" id="ARBA00022977"/>
    </source>
</evidence>
<dbReference type="AlphaFoldDB" id="A0A1I4SK17"/>
<feature type="binding site" evidence="2">
    <location>
        <position position="34"/>
    </location>
    <ligand>
        <name>Mg(2+)</name>
        <dbReference type="ChEBI" id="CHEBI:18420"/>
        <label>4</label>
    </ligand>
</feature>
<feature type="binding site" evidence="2">
    <location>
        <position position="49"/>
    </location>
    <ligand>
        <name>Mg(2+)</name>
        <dbReference type="ChEBI" id="CHEBI:18420"/>
        <label>4</label>
    </ligand>
</feature>
<dbReference type="InterPro" id="IPR036676">
    <property type="entry name" value="PurM-like_C_sf"/>
</dbReference>
<protein>
    <recommendedName>
        <fullName evidence="2">Thiamine-monophosphate kinase</fullName>
        <shortName evidence="2">TMP kinase</shortName>
        <shortName evidence="2">Thiamine-phosphate kinase</shortName>
        <ecNumber evidence="2">2.7.4.16</ecNumber>
    </recommendedName>
</protein>
<name>A0A1I4SK17_9GAMM</name>
<feature type="binding site" evidence="2">
    <location>
        <position position="220"/>
    </location>
    <ligand>
        <name>ATP</name>
        <dbReference type="ChEBI" id="CHEBI:30616"/>
    </ligand>
</feature>
<dbReference type="Gene3D" id="3.30.1330.10">
    <property type="entry name" value="PurM-like, N-terminal domain"/>
    <property type="match status" value="1"/>
</dbReference>
<keyword evidence="2" id="KW-0460">Magnesium</keyword>
<feature type="binding site" evidence="2">
    <location>
        <position position="79"/>
    </location>
    <ligand>
        <name>Mg(2+)</name>
        <dbReference type="ChEBI" id="CHEBI:18420"/>
        <label>3</label>
    </ligand>
</feature>
<feature type="domain" description="PurM-like C-terminal" evidence="4">
    <location>
        <begin position="154"/>
        <end position="305"/>
    </location>
</feature>
<dbReference type="GO" id="GO:0009030">
    <property type="term" value="F:thiamine-phosphate kinase activity"/>
    <property type="evidence" value="ECO:0007669"/>
    <property type="project" value="UniProtKB-UniRule"/>
</dbReference>
<evidence type="ECO:0000313" key="6">
    <source>
        <dbReference type="Proteomes" id="UP000243629"/>
    </source>
</evidence>
<dbReference type="PANTHER" id="PTHR30270:SF0">
    <property type="entry name" value="THIAMINE-MONOPHOSPHATE KINASE"/>
    <property type="match status" value="1"/>
</dbReference>
<dbReference type="InterPro" id="IPR010918">
    <property type="entry name" value="PurM-like_C_dom"/>
</dbReference>
<sequence>MALGEFQLIERFFRQPALQGAGDVSRIALGIGDDAAMLAPTDYKQLVISTDSLVEGVHFPADHQPADVGYRALAVAVSDLAAMGAMPVGFTLALTLPQADEAWLAGFAEGLASAAGDHRIALIGGDTTRGPLNINVTVFGEVEARRVVRRSDAKPGDLLCVGGSLGDAGAALALLQGQPAPAALDPAARDYLLQRYWRPQAQCELGLELAGVASAAIDLSDGLLADAAQLARASGVALHLRSADLPCSAALASWPEAQRRQWMLGAGDDYRLLFCLPPASERCLKVWASQGFEVSVIGEVQAGDGVWLDQQRIEQPNGYQHFTESRHD</sequence>
<feature type="binding site" evidence="2">
    <location>
        <position position="50"/>
    </location>
    <ligand>
        <name>Mg(2+)</name>
        <dbReference type="ChEBI" id="CHEBI:18420"/>
        <label>1</label>
    </ligand>
</feature>
<evidence type="ECO:0000256" key="2">
    <source>
        <dbReference type="HAMAP-Rule" id="MF_02128"/>
    </source>
</evidence>
<feature type="binding site" evidence="2">
    <location>
        <position position="51"/>
    </location>
    <ligand>
        <name>Mg(2+)</name>
        <dbReference type="ChEBI" id="CHEBI:18420"/>
        <label>1</label>
    </ligand>
</feature>
<comment type="pathway">
    <text evidence="2">Cofactor biosynthesis; thiamine diphosphate biosynthesis; thiamine diphosphate from thiamine phosphate: step 1/1.</text>
</comment>
<dbReference type="GO" id="GO:0009229">
    <property type="term" value="P:thiamine diphosphate biosynthetic process"/>
    <property type="evidence" value="ECO:0007669"/>
    <property type="project" value="UniProtKB-UniRule"/>
</dbReference>
<dbReference type="Proteomes" id="UP000243629">
    <property type="component" value="Unassembled WGS sequence"/>
</dbReference>